<feature type="transmembrane region" description="Helical" evidence="6">
    <location>
        <begin position="48"/>
        <end position="69"/>
    </location>
</feature>
<dbReference type="RefSeq" id="WP_010654237.1">
    <property type="nucleotide sequence ID" value="NZ_JAPHOO010000001.1"/>
</dbReference>
<protein>
    <submittedName>
        <fullName evidence="7">Prenyltransferase</fullName>
    </submittedName>
</protein>
<dbReference type="Pfam" id="PF01040">
    <property type="entry name" value="UbiA"/>
    <property type="match status" value="1"/>
</dbReference>
<proteinExistence type="predicted"/>
<evidence type="ECO:0000256" key="5">
    <source>
        <dbReference type="ARBA" id="ARBA00023136"/>
    </source>
</evidence>
<feature type="transmembrane region" description="Helical" evidence="6">
    <location>
        <begin position="170"/>
        <end position="189"/>
    </location>
</feature>
<dbReference type="STRING" id="1094715.GCA_000236165_02056"/>
<gene>
    <name evidence="7" type="ORF">NCTC11370_02209</name>
</gene>
<dbReference type="GO" id="GO:0016020">
    <property type="term" value="C:membrane"/>
    <property type="evidence" value="ECO:0007669"/>
    <property type="project" value="UniProtKB-SubCell"/>
</dbReference>
<evidence type="ECO:0000256" key="3">
    <source>
        <dbReference type="ARBA" id="ARBA00022692"/>
    </source>
</evidence>
<dbReference type="PANTHER" id="PTHR42723:SF1">
    <property type="entry name" value="CHLOROPHYLL SYNTHASE, CHLOROPLASTIC"/>
    <property type="match status" value="1"/>
</dbReference>
<dbReference type="InterPro" id="IPR050475">
    <property type="entry name" value="Prenyltransferase_related"/>
</dbReference>
<keyword evidence="2" id="KW-1003">Cell membrane</keyword>
<keyword evidence="3 6" id="KW-0812">Transmembrane</keyword>
<keyword evidence="5 6" id="KW-0472">Membrane</keyword>
<dbReference type="GO" id="GO:0016765">
    <property type="term" value="F:transferase activity, transferring alkyl or aryl (other than methyl) groups"/>
    <property type="evidence" value="ECO:0007669"/>
    <property type="project" value="InterPro"/>
</dbReference>
<sequence length="298" mass="33195">MKSMSSNFPITNFTTTLIRLIKSRIVVIYRPIFALLTYLASAGPDYKISTSILVVLTVYLAGFGTYLYNDLNDFEEDSMNNEVTSFTYDVTLYRTILVVSIFCLCSALLLGIYLSIYNLFIGLFSLLLAFTYSHPKIHLKTYFLIKTIATAVASVLAALVGVAASNHFSWEIWPFLALAFLISWAISPLNDVRDIKGDKVSGRKTIPIVLGVKLTFLITCSAVLLSLLIATLGVYSITQTVNYSSIILAFIAGFYSLYLQLCLFNNQTDKPLMKKLLSHLQISMISMQVAALIAFIWS</sequence>
<evidence type="ECO:0000256" key="1">
    <source>
        <dbReference type="ARBA" id="ARBA00004141"/>
    </source>
</evidence>
<dbReference type="EMBL" id="UGGT01000001">
    <property type="protein sequence ID" value="STO22124.1"/>
    <property type="molecule type" value="Genomic_DNA"/>
</dbReference>
<organism evidence="7 8">
    <name type="scientific">Fluoribacter dumoffii</name>
    <dbReference type="NCBI Taxonomy" id="463"/>
    <lineage>
        <taxon>Bacteria</taxon>
        <taxon>Pseudomonadati</taxon>
        <taxon>Pseudomonadota</taxon>
        <taxon>Gammaproteobacteria</taxon>
        <taxon>Legionellales</taxon>
        <taxon>Legionellaceae</taxon>
        <taxon>Fluoribacter</taxon>
    </lineage>
</organism>
<evidence type="ECO:0000313" key="7">
    <source>
        <dbReference type="EMBL" id="STO22124.1"/>
    </source>
</evidence>
<dbReference type="OrthoDB" id="9767568at2"/>
<dbReference type="Gene3D" id="1.10.357.140">
    <property type="entry name" value="UbiA prenyltransferase"/>
    <property type="match status" value="1"/>
</dbReference>
<dbReference type="AlphaFoldDB" id="A0A377GBL2"/>
<keyword evidence="4 6" id="KW-1133">Transmembrane helix</keyword>
<dbReference type="PANTHER" id="PTHR42723">
    <property type="entry name" value="CHLOROPHYLL SYNTHASE"/>
    <property type="match status" value="1"/>
</dbReference>
<keyword evidence="7" id="KW-0808">Transferase</keyword>
<dbReference type="InterPro" id="IPR000537">
    <property type="entry name" value="UbiA_prenyltransferase"/>
</dbReference>
<feature type="transmembrane region" description="Helical" evidence="6">
    <location>
        <begin position="243"/>
        <end position="264"/>
    </location>
</feature>
<feature type="transmembrane region" description="Helical" evidence="6">
    <location>
        <begin position="116"/>
        <end position="132"/>
    </location>
</feature>
<reference evidence="7 8" key="1">
    <citation type="submission" date="2018-06" db="EMBL/GenBank/DDBJ databases">
        <authorList>
            <consortium name="Pathogen Informatics"/>
            <person name="Doyle S."/>
        </authorList>
    </citation>
    <scope>NUCLEOTIDE SEQUENCE [LARGE SCALE GENOMIC DNA]</scope>
    <source>
        <strain evidence="7 8">NCTC11370</strain>
    </source>
</reference>
<evidence type="ECO:0000256" key="2">
    <source>
        <dbReference type="ARBA" id="ARBA00022475"/>
    </source>
</evidence>
<feature type="transmembrane region" description="Helical" evidence="6">
    <location>
        <begin position="21"/>
        <end position="42"/>
    </location>
</feature>
<dbReference type="Proteomes" id="UP000254554">
    <property type="component" value="Unassembled WGS sequence"/>
</dbReference>
<dbReference type="CDD" id="cd13956">
    <property type="entry name" value="PT_UbiA"/>
    <property type="match status" value="1"/>
</dbReference>
<comment type="subcellular location">
    <subcellularLocation>
        <location evidence="1">Membrane</location>
        <topology evidence="1">Multi-pass membrane protein</topology>
    </subcellularLocation>
</comment>
<feature type="transmembrane region" description="Helical" evidence="6">
    <location>
        <begin position="276"/>
        <end position="297"/>
    </location>
</feature>
<evidence type="ECO:0000256" key="6">
    <source>
        <dbReference type="SAM" id="Phobius"/>
    </source>
</evidence>
<keyword evidence="8" id="KW-1185">Reference proteome</keyword>
<evidence type="ECO:0000313" key="8">
    <source>
        <dbReference type="Proteomes" id="UP000254554"/>
    </source>
</evidence>
<evidence type="ECO:0000256" key="4">
    <source>
        <dbReference type="ARBA" id="ARBA00022989"/>
    </source>
</evidence>
<feature type="transmembrane region" description="Helical" evidence="6">
    <location>
        <begin position="210"/>
        <end position="237"/>
    </location>
</feature>
<accession>A0A377GBL2</accession>
<feature type="transmembrane region" description="Helical" evidence="6">
    <location>
        <begin position="90"/>
        <end position="110"/>
    </location>
</feature>
<feature type="transmembrane region" description="Helical" evidence="6">
    <location>
        <begin position="144"/>
        <end position="164"/>
    </location>
</feature>
<name>A0A377GBL2_9GAMM</name>
<dbReference type="GeneID" id="93292982"/>
<dbReference type="InterPro" id="IPR044878">
    <property type="entry name" value="UbiA_sf"/>
</dbReference>